<dbReference type="GO" id="GO:0016020">
    <property type="term" value="C:membrane"/>
    <property type="evidence" value="ECO:0007669"/>
    <property type="project" value="UniProtKB-SubCell"/>
</dbReference>
<organism evidence="10 11">
    <name type="scientific">Thlaspi arvense</name>
    <name type="common">Field penny-cress</name>
    <dbReference type="NCBI Taxonomy" id="13288"/>
    <lineage>
        <taxon>Eukaryota</taxon>
        <taxon>Viridiplantae</taxon>
        <taxon>Streptophyta</taxon>
        <taxon>Embryophyta</taxon>
        <taxon>Tracheophyta</taxon>
        <taxon>Spermatophyta</taxon>
        <taxon>Magnoliopsida</taxon>
        <taxon>eudicotyledons</taxon>
        <taxon>Gunneridae</taxon>
        <taxon>Pentapetalae</taxon>
        <taxon>rosids</taxon>
        <taxon>malvids</taxon>
        <taxon>Brassicales</taxon>
        <taxon>Brassicaceae</taxon>
        <taxon>Thlaspideae</taxon>
        <taxon>Thlaspi</taxon>
    </lineage>
</organism>
<accession>A0AAU9RJ60</accession>
<evidence type="ECO:0000313" key="10">
    <source>
        <dbReference type="EMBL" id="CAH2041851.1"/>
    </source>
</evidence>
<protein>
    <submittedName>
        <fullName evidence="10">Uncharacterized protein</fullName>
    </submittedName>
</protein>
<feature type="transmembrane region" description="Helical" evidence="8">
    <location>
        <begin position="93"/>
        <end position="115"/>
    </location>
</feature>
<dbReference type="Proteomes" id="UP000836841">
    <property type="component" value="Unassembled WGS sequence"/>
</dbReference>
<keyword evidence="6 8" id="KW-0472">Membrane</keyword>
<comment type="subcellular location">
    <subcellularLocation>
        <location evidence="1">Membrane</location>
        <topology evidence="1">Multi-pass membrane protein</topology>
    </subcellularLocation>
</comment>
<dbReference type="AlphaFoldDB" id="A0AAU9RJ60"/>
<feature type="transmembrane region" description="Helical" evidence="8">
    <location>
        <begin position="136"/>
        <end position="159"/>
    </location>
</feature>
<evidence type="ECO:0000256" key="4">
    <source>
        <dbReference type="ARBA" id="ARBA00022692"/>
    </source>
</evidence>
<evidence type="ECO:0000256" key="5">
    <source>
        <dbReference type="ARBA" id="ARBA00022989"/>
    </source>
</evidence>
<gene>
    <name evidence="10" type="ORF">TAV2_LOCUS4555</name>
</gene>
<feature type="chain" id="PRO_5044021048" evidence="9">
    <location>
        <begin position="44"/>
        <end position="251"/>
    </location>
</feature>
<evidence type="ECO:0000313" key="11">
    <source>
        <dbReference type="Proteomes" id="UP000836841"/>
    </source>
</evidence>
<evidence type="ECO:0000256" key="1">
    <source>
        <dbReference type="ARBA" id="ARBA00004141"/>
    </source>
</evidence>
<dbReference type="Pfam" id="PF16913">
    <property type="entry name" value="PUNUT"/>
    <property type="match status" value="1"/>
</dbReference>
<dbReference type="GO" id="GO:0015211">
    <property type="term" value="F:purine nucleoside transmembrane transporter activity"/>
    <property type="evidence" value="ECO:0007669"/>
    <property type="project" value="InterPro"/>
</dbReference>
<dbReference type="EMBL" id="CAJVSB020000131">
    <property type="protein sequence ID" value="CAH2041851.1"/>
    <property type="molecule type" value="Genomic_DNA"/>
</dbReference>
<evidence type="ECO:0000256" key="6">
    <source>
        <dbReference type="ARBA" id="ARBA00023136"/>
    </source>
</evidence>
<keyword evidence="4 8" id="KW-0812">Transmembrane</keyword>
<feature type="region of interest" description="Disordered" evidence="7">
    <location>
        <begin position="1"/>
        <end position="20"/>
    </location>
</feature>
<feature type="transmembrane region" description="Helical" evidence="8">
    <location>
        <begin position="204"/>
        <end position="229"/>
    </location>
</feature>
<feature type="signal peptide" evidence="9">
    <location>
        <begin position="1"/>
        <end position="43"/>
    </location>
</feature>
<keyword evidence="11" id="KW-1185">Reference proteome</keyword>
<sequence>MSRVRAKVCQPTMDETNPDSKKKTMRLLLIFNAVLLAVASASGSPAGSRPAAGPSTSSPSSSPISTAAPDDQSALCLFREGPRAKLFFMRPPVFLAAAVIGALTGVSAPCLDLDPDHRLAAQLHGALRVPFGEAEFTAYSINAVVLLTIGPGVLALHASSDRPKGESCREYYLGFFMIIGEAALYGLILPMVEMTYKRAKQAITYTLVMEIQLVMCFFATVVCTIGMLINDDFKVIKDSLALSHARTQEQG</sequence>
<evidence type="ECO:0000256" key="7">
    <source>
        <dbReference type="SAM" id="MobiDB-lite"/>
    </source>
</evidence>
<comment type="similarity">
    <text evidence="2">Belongs to the purine permeases (TC 2.A.7.14) family.</text>
</comment>
<feature type="transmembrane region" description="Helical" evidence="8">
    <location>
        <begin position="171"/>
        <end position="192"/>
    </location>
</feature>
<dbReference type="PANTHER" id="PTHR31376:SF1">
    <property type="entry name" value="PURINE PERMEASE 2"/>
    <property type="match status" value="1"/>
</dbReference>
<feature type="region of interest" description="Disordered" evidence="7">
    <location>
        <begin position="46"/>
        <end position="68"/>
    </location>
</feature>
<keyword evidence="3" id="KW-0813">Transport</keyword>
<dbReference type="PANTHER" id="PTHR31376">
    <property type="entry name" value="OS09G0467300 PROTEIN-RELATED"/>
    <property type="match status" value="1"/>
</dbReference>
<keyword evidence="5 8" id="KW-1133">Transmembrane helix</keyword>
<name>A0AAU9RJ60_THLAR</name>
<evidence type="ECO:0000256" key="8">
    <source>
        <dbReference type="SAM" id="Phobius"/>
    </source>
</evidence>
<evidence type="ECO:0000256" key="9">
    <source>
        <dbReference type="SAM" id="SignalP"/>
    </source>
</evidence>
<evidence type="ECO:0000256" key="2">
    <source>
        <dbReference type="ARBA" id="ARBA00006213"/>
    </source>
</evidence>
<reference evidence="10 11" key="1">
    <citation type="submission" date="2022-03" db="EMBL/GenBank/DDBJ databases">
        <authorList>
            <person name="Nunn A."/>
            <person name="Chopra R."/>
            <person name="Nunn A."/>
            <person name="Contreras Garrido A."/>
        </authorList>
    </citation>
    <scope>NUCLEOTIDE SEQUENCE [LARGE SCALE GENOMIC DNA]</scope>
</reference>
<keyword evidence="9" id="KW-0732">Signal</keyword>
<evidence type="ECO:0000256" key="3">
    <source>
        <dbReference type="ARBA" id="ARBA00022448"/>
    </source>
</evidence>
<proteinExistence type="inferred from homology"/>
<dbReference type="InterPro" id="IPR030182">
    <property type="entry name" value="PUP_plant"/>
</dbReference>
<dbReference type="GO" id="GO:0005345">
    <property type="term" value="F:purine nucleobase transmembrane transporter activity"/>
    <property type="evidence" value="ECO:0007669"/>
    <property type="project" value="UniProtKB-ARBA"/>
</dbReference>
<comment type="caution">
    <text evidence="10">The sequence shown here is derived from an EMBL/GenBank/DDBJ whole genome shotgun (WGS) entry which is preliminary data.</text>
</comment>